<dbReference type="OrthoDB" id="9804336at2"/>
<keyword evidence="1 3" id="KW-0808">Transferase</keyword>
<dbReference type="InterPro" id="IPR050088">
    <property type="entry name" value="IspD/TarI_cytidylyltransf_bact"/>
</dbReference>
<dbReference type="PANTHER" id="PTHR32125">
    <property type="entry name" value="2-C-METHYL-D-ERYTHRITOL 4-PHOSPHATE CYTIDYLYLTRANSFERASE, CHLOROPLASTIC"/>
    <property type="match status" value="1"/>
</dbReference>
<protein>
    <submittedName>
        <fullName evidence="3">2-C-methyl-D-erythritol 4-phosphate cytidylyltransferase</fullName>
    </submittedName>
</protein>
<dbReference type="EMBL" id="FPCH01000005">
    <property type="protein sequence ID" value="SFV39074.1"/>
    <property type="molecule type" value="Genomic_DNA"/>
</dbReference>
<evidence type="ECO:0000256" key="1">
    <source>
        <dbReference type="ARBA" id="ARBA00022679"/>
    </source>
</evidence>
<dbReference type="Proteomes" id="UP000199423">
    <property type="component" value="Unassembled WGS sequence"/>
</dbReference>
<dbReference type="SUPFAM" id="SSF53448">
    <property type="entry name" value="Nucleotide-diphospho-sugar transferases"/>
    <property type="match status" value="1"/>
</dbReference>
<dbReference type="STRING" id="51670.SAMN04488557_4099"/>
<dbReference type="GO" id="GO:0050518">
    <property type="term" value="F:2-C-methyl-D-erythritol 4-phosphate cytidylyltransferase activity"/>
    <property type="evidence" value="ECO:0007669"/>
    <property type="project" value="TreeGrafter"/>
</dbReference>
<organism evidence="3 4">
    <name type="scientific">Hyphomicrobium facile</name>
    <dbReference type="NCBI Taxonomy" id="51670"/>
    <lineage>
        <taxon>Bacteria</taxon>
        <taxon>Pseudomonadati</taxon>
        <taxon>Pseudomonadota</taxon>
        <taxon>Alphaproteobacteria</taxon>
        <taxon>Hyphomicrobiales</taxon>
        <taxon>Hyphomicrobiaceae</taxon>
        <taxon>Hyphomicrobium</taxon>
    </lineage>
</organism>
<gene>
    <name evidence="3" type="ORF">SAMN04488557_4099</name>
</gene>
<dbReference type="InterPro" id="IPR034683">
    <property type="entry name" value="IspD/TarI"/>
</dbReference>
<keyword evidence="2 3" id="KW-0548">Nucleotidyltransferase</keyword>
<dbReference type="Gene3D" id="3.90.550.10">
    <property type="entry name" value="Spore Coat Polysaccharide Biosynthesis Protein SpsA, Chain A"/>
    <property type="match status" value="1"/>
</dbReference>
<evidence type="ECO:0000313" key="3">
    <source>
        <dbReference type="EMBL" id="SFV39074.1"/>
    </source>
</evidence>
<sequence length="229" mass="24180">MDLGRGCGHGRRVIVQALIQAAGSGVRLGLGPKAFVRLDDCTLLERAVRLANRVAASTIVAVPASEIERATALVGAEGVRIIPGCSSRSETTRRLIAEATAPWLLLHDVVHPFVDLDLVERLLGEAARSGAAAPGLPNSEFLYDRSGALLHGPEDVLIGQKPVVFSREAVLAGYAFSPASDGSSDPSLLDILERGGVRTTFVAGRSTNIKITTEDDLLLAKALIEREKA</sequence>
<dbReference type="AlphaFoldDB" id="A0A1I7NWU7"/>
<dbReference type="Pfam" id="PF01128">
    <property type="entry name" value="IspD"/>
    <property type="match status" value="1"/>
</dbReference>
<evidence type="ECO:0000256" key="2">
    <source>
        <dbReference type="ARBA" id="ARBA00022695"/>
    </source>
</evidence>
<name>A0A1I7NWU7_9HYPH</name>
<reference evidence="4" key="1">
    <citation type="submission" date="2016-10" db="EMBL/GenBank/DDBJ databases">
        <authorList>
            <person name="Varghese N."/>
            <person name="Submissions S."/>
        </authorList>
    </citation>
    <scope>NUCLEOTIDE SEQUENCE [LARGE SCALE GENOMIC DNA]</scope>
    <source>
        <strain evidence="4">DSM 1565</strain>
    </source>
</reference>
<keyword evidence="4" id="KW-1185">Reference proteome</keyword>
<dbReference type="PANTHER" id="PTHR32125:SF4">
    <property type="entry name" value="2-C-METHYL-D-ERYTHRITOL 4-PHOSPHATE CYTIDYLYLTRANSFERASE, CHLOROPLASTIC"/>
    <property type="match status" value="1"/>
</dbReference>
<proteinExistence type="predicted"/>
<dbReference type="InterPro" id="IPR029044">
    <property type="entry name" value="Nucleotide-diphossugar_trans"/>
</dbReference>
<accession>A0A1I7NWU7</accession>
<evidence type="ECO:0000313" key="4">
    <source>
        <dbReference type="Proteomes" id="UP000199423"/>
    </source>
</evidence>